<protein>
    <recommendedName>
        <fullName evidence="5 11">Ribonuclease H</fullName>
        <ecNumber evidence="4 11">3.1.26.4</ecNumber>
    </recommendedName>
</protein>
<reference evidence="15 16" key="1">
    <citation type="submission" date="2019-03" db="EMBL/GenBank/DDBJ databases">
        <title>Genomic Encyclopedia of Type Strains, Phase IV (KMG-IV): sequencing the most valuable type-strain genomes for metagenomic binning, comparative biology and taxonomic classification.</title>
        <authorList>
            <person name="Goeker M."/>
        </authorList>
    </citation>
    <scope>NUCLEOTIDE SEQUENCE [LARGE SCALE GENOMIC DNA]</scope>
    <source>
        <strain evidence="15 16">DSM 100059</strain>
    </source>
</reference>
<evidence type="ECO:0000256" key="9">
    <source>
        <dbReference type="ARBA" id="ARBA00022801"/>
    </source>
</evidence>
<dbReference type="InterPro" id="IPR011320">
    <property type="entry name" value="RNase_H1_N"/>
</dbReference>
<feature type="binding site" evidence="12">
    <location>
        <position position="209"/>
    </location>
    <ligand>
        <name>Mg(2+)</name>
        <dbReference type="ChEBI" id="CHEBI:18420"/>
        <label>1</label>
    </ligand>
</feature>
<dbReference type="InterPro" id="IPR012337">
    <property type="entry name" value="RNaseH-like_sf"/>
</dbReference>
<gene>
    <name evidence="15" type="ORF">EDB95_3559</name>
</gene>
<organism evidence="15 16">
    <name type="scientific">Dinghuibacter silviterrae</name>
    <dbReference type="NCBI Taxonomy" id="1539049"/>
    <lineage>
        <taxon>Bacteria</taxon>
        <taxon>Pseudomonadati</taxon>
        <taxon>Bacteroidota</taxon>
        <taxon>Chitinophagia</taxon>
        <taxon>Chitinophagales</taxon>
        <taxon>Chitinophagaceae</taxon>
        <taxon>Dinghuibacter</taxon>
    </lineage>
</organism>
<dbReference type="RefSeq" id="WP_133995399.1">
    <property type="nucleotide sequence ID" value="NZ_SODV01000002.1"/>
</dbReference>
<comment type="caution">
    <text evidence="15">The sequence shown here is derived from an EMBL/GenBank/DDBJ whole genome shotgun (WGS) entry which is preliminary data.</text>
</comment>
<dbReference type="EMBL" id="SODV01000002">
    <property type="protein sequence ID" value="TDW95748.1"/>
    <property type="molecule type" value="Genomic_DNA"/>
</dbReference>
<evidence type="ECO:0000256" key="6">
    <source>
        <dbReference type="ARBA" id="ARBA00022722"/>
    </source>
</evidence>
<keyword evidence="7 11" id="KW-0479">Metal-binding</keyword>
<sequence>MAKEKKFYVVWQGRKPGVYDNWADCKAQIDGFPDARYKGFPSAAEAQTAFRGNSAAYVFKGAGTKAGAKTNAPRGTVGSPLKESLCVDAAWNTATGDMEYQGVYYKTGDLVFRQGPYADGTNNIGEFLAIVHALAYCKQKGLLLPIYSDSRNAIGWVQQKKANTKLERTHRNAVLFDLIARGEQWLKDNTYKNPILKWETKAWGENPADFGRK</sequence>
<dbReference type="InterPro" id="IPR002156">
    <property type="entry name" value="RNaseH_domain"/>
</dbReference>
<keyword evidence="9 11" id="KW-0378">Hydrolase</keyword>
<dbReference type="OrthoDB" id="9811552at2"/>
<dbReference type="Gene3D" id="3.30.420.10">
    <property type="entry name" value="Ribonuclease H-like superfamily/Ribonuclease H"/>
    <property type="match status" value="1"/>
</dbReference>
<evidence type="ECO:0000259" key="14">
    <source>
        <dbReference type="Pfam" id="PF01693"/>
    </source>
</evidence>
<dbReference type="GO" id="GO:0046872">
    <property type="term" value="F:metal ion binding"/>
    <property type="evidence" value="ECO:0007669"/>
    <property type="project" value="UniProtKB-KW"/>
</dbReference>
<comment type="subcellular location">
    <subcellularLocation>
        <location evidence="11">Cytoplasm</location>
    </subcellularLocation>
</comment>
<dbReference type="SUPFAM" id="SSF53098">
    <property type="entry name" value="Ribonuclease H-like"/>
    <property type="match status" value="1"/>
</dbReference>
<keyword evidence="8 11" id="KW-0255">Endonuclease</keyword>
<dbReference type="InterPro" id="IPR009027">
    <property type="entry name" value="Ribosomal_bL9/RNase_H1_N"/>
</dbReference>
<dbReference type="GO" id="GO:0005737">
    <property type="term" value="C:cytoplasm"/>
    <property type="evidence" value="ECO:0007669"/>
    <property type="project" value="UniProtKB-SubCell"/>
</dbReference>
<dbReference type="AlphaFoldDB" id="A0A4R8DER5"/>
<evidence type="ECO:0000259" key="13">
    <source>
        <dbReference type="Pfam" id="PF00075"/>
    </source>
</evidence>
<evidence type="ECO:0000313" key="15">
    <source>
        <dbReference type="EMBL" id="TDW95748.1"/>
    </source>
</evidence>
<feature type="domain" description="Ribonuclease H1 N-terminal" evidence="14">
    <location>
        <begin position="6"/>
        <end position="48"/>
    </location>
</feature>
<comment type="catalytic activity">
    <reaction evidence="11">
        <text>Endonucleolytic cleavage to 5'-phosphomonoester.</text>
        <dbReference type="EC" id="3.1.26.4"/>
    </reaction>
</comment>
<evidence type="ECO:0000256" key="2">
    <source>
        <dbReference type="ARBA" id="ARBA00004065"/>
    </source>
</evidence>
<evidence type="ECO:0000256" key="10">
    <source>
        <dbReference type="ARBA" id="ARBA00022842"/>
    </source>
</evidence>
<keyword evidence="6 11" id="KW-0540">Nuclease</keyword>
<dbReference type="GO" id="GO:0004523">
    <property type="term" value="F:RNA-DNA hybrid ribonuclease activity"/>
    <property type="evidence" value="ECO:0007669"/>
    <property type="project" value="UniProtKB-UniRule"/>
</dbReference>
<dbReference type="SUPFAM" id="SSF55658">
    <property type="entry name" value="L9 N-domain-like"/>
    <property type="match status" value="1"/>
</dbReference>
<comment type="cofactor">
    <cofactor evidence="12">
        <name>Mn(2+)</name>
        <dbReference type="ChEBI" id="CHEBI:29035"/>
    </cofactor>
    <cofactor evidence="12">
        <name>Mg(2+)</name>
        <dbReference type="ChEBI" id="CHEBI:18420"/>
    </cofactor>
    <text evidence="12">Binds 2 metal ions per subunit. Manganese or magnesium.</text>
</comment>
<keyword evidence="12" id="KW-0464">Manganese</keyword>
<dbReference type="FunFam" id="3.40.970.10:FF:000002">
    <property type="entry name" value="Ribonuclease H"/>
    <property type="match status" value="1"/>
</dbReference>
<dbReference type="Pfam" id="PF00075">
    <property type="entry name" value="RNase_H"/>
    <property type="match status" value="1"/>
</dbReference>
<dbReference type="Proteomes" id="UP000294498">
    <property type="component" value="Unassembled WGS sequence"/>
</dbReference>
<proteinExistence type="inferred from homology"/>
<keyword evidence="10 11" id="KW-0460">Magnesium</keyword>
<evidence type="ECO:0000256" key="12">
    <source>
        <dbReference type="PIRSR" id="PIRSR037839-1"/>
    </source>
</evidence>
<name>A0A4R8DER5_9BACT</name>
<evidence type="ECO:0000256" key="8">
    <source>
        <dbReference type="ARBA" id="ARBA00022759"/>
    </source>
</evidence>
<feature type="binding site" evidence="12">
    <location>
        <position position="149"/>
    </location>
    <ligand>
        <name>Mg(2+)</name>
        <dbReference type="ChEBI" id="CHEBI:18420"/>
        <label>2</label>
    </ligand>
</feature>
<dbReference type="InterPro" id="IPR037056">
    <property type="entry name" value="RNase_H1_N_sf"/>
</dbReference>
<comment type="similarity">
    <text evidence="3 11">Belongs to the RNase H family.</text>
</comment>
<evidence type="ECO:0000256" key="3">
    <source>
        <dbReference type="ARBA" id="ARBA00005300"/>
    </source>
</evidence>
<dbReference type="GO" id="GO:0003676">
    <property type="term" value="F:nucleic acid binding"/>
    <property type="evidence" value="ECO:0007669"/>
    <property type="project" value="UniProtKB-UniRule"/>
</dbReference>
<feature type="domain" description="RNase H type-1" evidence="13">
    <location>
        <begin position="87"/>
        <end position="170"/>
    </location>
</feature>
<dbReference type="Pfam" id="PF01693">
    <property type="entry name" value="Cauli_VI"/>
    <property type="match status" value="1"/>
</dbReference>
<feature type="binding site" evidence="12">
    <location>
        <position position="88"/>
    </location>
    <ligand>
        <name>Mg(2+)</name>
        <dbReference type="ChEBI" id="CHEBI:18420"/>
        <label>1</label>
    </ligand>
</feature>
<keyword evidence="16" id="KW-1185">Reference proteome</keyword>
<evidence type="ECO:0000256" key="11">
    <source>
        <dbReference type="PIRNR" id="PIRNR037839"/>
    </source>
</evidence>
<keyword evidence="11" id="KW-0963">Cytoplasm</keyword>
<evidence type="ECO:0000256" key="7">
    <source>
        <dbReference type="ARBA" id="ARBA00022723"/>
    </source>
</evidence>
<dbReference type="InterPro" id="IPR036397">
    <property type="entry name" value="RNaseH_sf"/>
</dbReference>
<dbReference type="Gene3D" id="3.40.970.10">
    <property type="entry name" value="Ribonuclease H1, N-terminal domain"/>
    <property type="match status" value="1"/>
</dbReference>
<feature type="binding site" evidence="12">
    <location>
        <position position="126"/>
    </location>
    <ligand>
        <name>Mg(2+)</name>
        <dbReference type="ChEBI" id="CHEBI:18420"/>
        <label>2</label>
    </ligand>
</feature>
<dbReference type="PIRSF" id="PIRSF037839">
    <property type="entry name" value="Ribonuclease_H"/>
    <property type="match status" value="1"/>
</dbReference>
<dbReference type="EC" id="3.1.26.4" evidence="4 11"/>
<evidence type="ECO:0000256" key="1">
    <source>
        <dbReference type="ARBA" id="ARBA00001946"/>
    </source>
</evidence>
<comment type="cofactor">
    <cofactor evidence="1">
        <name>Mg(2+)</name>
        <dbReference type="ChEBI" id="CHEBI:18420"/>
    </cofactor>
</comment>
<evidence type="ECO:0000256" key="5">
    <source>
        <dbReference type="ARBA" id="ARBA00017721"/>
    </source>
</evidence>
<evidence type="ECO:0000313" key="16">
    <source>
        <dbReference type="Proteomes" id="UP000294498"/>
    </source>
</evidence>
<evidence type="ECO:0000256" key="4">
    <source>
        <dbReference type="ARBA" id="ARBA00012180"/>
    </source>
</evidence>
<dbReference type="InterPro" id="IPR017290">
    <property type="entry name" value="RNase_H_bac"/>
</dbReference>
<accession>A0A4R8DER5</accession>
<comment type="function">
    <text evidence="2 11">Endonuclease that specifically degrades the RNA of RNA-DNA hybrids.</text>
</comment>